<dbReference type="FunFam" id="3.30.40.10:FF:000022">
    <property type="entry name" value="E3 ubiquitin-protein ligase RING1-like"/>
    <property type="match status" value="1"/>
</dbReference>
<dbReference type="EC" id="2.3.2.27" evidence="2"/>
<comment type="catalytic activity">
    <reaction evidence="1">
        <text>S-ubiquitinyl-[E2 ubiquitin-conjugating enzyme]-L-cysteine + [acceptor protein]-L-lysine = [E2 ubiquitin-conjugating enzyme]-L-cysteine + N(6)-ubiquitinyl-[acceptor protein]-L-lysine.</text>
        <dbReference type="EC" id="2.3.2.27"/>
    </reaction>
</comment>
<dbReference type="PROSITE" id="PS50089">
    <property type="entry name" value="ZF_RING_2"/>
    <property type="match status" value="1"/>
</dbReference>
<gene>
    <name evidence="11" type="ORF">RND71_006477</name>
</gene>
<dbReference type="AlphaFoldDB" id="A0AAE1SU18"/>
<evidence type="ECO:0000313" key="11">
    <source>
        <dbReference type="EMBL" id="KAK4375800.1"/>
    </source>
</evidence>
<evidence type="ECO:0000256" key="6">
    <source>
        <dbReference type="ARBA" id="ARBA00022786"/>
    </source>
</evidence>
<dbReference type="GO" id="GO:0061630">
    <property type="term" value="F:ubiquitin protein ligase activity"/>
    <property type="evidence" value="ECO:0007669"/>
    <property type="project" value="UniProtKB-EC"/>
</dbReference>
<dbReference type="SUPFAM" id="SSF57850">
    <property type="entry name" value="RING/U-box"/>
    <property type="match status" value="1"/>
</dbReference>
<comment type="caution">
    <text evidence="11">The sequence shown here is derived from an EMBL/GenBank/DDBJ whole genome shotgun (WGS) entry which is preliminary data.</text>
</comment>
<evidence type="ECO:0000256" key="5">
    <source>
        <dbReference type="ARBA" id="ARBA00022771"/>
    </source>
</evidence>
<sequence>MSSAGNFDGRGVATNVTRNSPQNYYCYECQRTVTLTPLPNSELSCPNCNSTFLEESQSAPNPDPITENFPFPIAFGGGGGGGDDLSALFGGGGGAFSGRSPNEFDPFAFLNNYLRAAGGANIQLVFENNSELGLGLPGNFGDYFLGPGLEQLIQQLAENDPNRYGTPPAAKSVVLGLPDVKVSDELLTSDSSQCAVCKDSFELNELVKQMPCKHIYHKDCIFPWLELHNSCPVCRFELPTDDSDYENRKTSQYLMNTSRNNNNNIPSVISQVGSGNTSRNTNTNNNAGAGWFSLGSEGRGNQENPRTVERRVRISLPELLRGLGSHAETSNSGGGGRNNDGTESSSNNTPGELNPRSGGGQARMEDLD</sequence>
<dbReference type="InterPro" id="IPR001841">
    <property type="entry name" value="Znf_RING"/>
</dbReference>
<feature type="domain" description="RING-type" evidence="10">
    <location>
        <begin position="194"/>
        <end position="235"/>
    </location>
</feature>
<keyword evidence="3" id="KW-0808">Transferase</keyword>
<keyword evidence="5 8" id="KW-0863">Zinc-finger</keyword>
<dbReference type="PANTHER" id="PTHR15710:SF244">
    <property type="entry name" value="RING-TYPE E3 UBIQUITIN TRANSFERASE"/>
    <property type="match status" value="1"/>
</dbReference>
<dbReference type="EMBL" id="JAVYJV010000003">
    <property type="protein sequence ID" value="KAK4375800.1"/>
    <property type="molecule type" value="Genomic_DNA"/>
</dbReference>
<reference evidence="11" key="1">
    <citation type="submission" date="2023-12" db="EMBL/GenBank/DDBJ databases">
        <title>Genome assembly of Anisodus tanguticus.</title>
        <authorList>
            <person name="Wang Y.-J."/>
        </authorList>
    </citation>
    <scope>NUCLEOTIDE SEQUENCE</scope>
    <source>
        <strain evidence="11">KB-2021</strain>
        <tissue evidence="11">Leaf</tissue>
    </source>
</reference>
<evidence type="ECO:0000256" key="1">
    <source>
        <dbReference type="ARBA" id="ARBA00000900"/>
    </source>
</evidence>
<dbReference type="Proteomes" id="UP001291623">
    <property type="component" value="Unassembled WGS sequence"/>
</dbReference>
<evidence type="ECO:0000256" key="9">
    <source>
        <dbReference type="SAM" id="MobiDB-lite"/>
    </source>
</evidence>
<dbReference type="CDD" id="cd16667">
    <property type="entry name" value="RING-H2_RNF126-like"/>
    <property type="match status" value="1"/>
</dbReference>
<dbReference type="Gene3D" id="3.30.40.10">
    <property type="entry name" value="Zinc/RING finger domain, C3HC4 (zinc finger)"/>
    <property type="match status" value="1"/>
</dbReference>
<keyword evidence="7" id="KW-0862">Zinc</keyword>
<dbReference type="Pfam" id="PF14369">
    <property type="entry name" value="Zn_ribbon_19"/>
    <property type="match status" value="1"/>
</dbReference>
<accession>A0AAE1SU18</accession>
<dbReference type="InterPro" id="IPR013083">
    <property type="entry name" value="Znf_RING/FYVE/PHD"/>
</dbReference>
<evidence type="ECO:0000256" key="7">
    <source>
        <dbReference type="ARBA" id="ARBA00022833"/>
    </source>
</evidence>
<evidence type="ECO:0000256" key="3">
    <source>
        <dbReference type="ARBA" id="ARBA00022679"/>
    </source>
</evidence>
<protein>
    <recommendedName>
        <fullName evidence="2">RING-type E3 ubiquitin transferase</fullName>
        <ecNumber evidence="2">2.3.2.27</ecNumber>
    </recommendedName>
</protein>
<dbReference type="GO" id="GO:0005737">
    <property type="term" value="C:cytoplasm"/>
    <property type="evidence" value="ECO:0007669"/>
    <property type="project" value="TreeGrafter"/>
</dbReference>
<evidence type="ECO:0000256" key="8">
    <source>
        <dbReference type="PROSITE-ProRule" id="PRU00175"/>
    </source>
</evidence>
<evidence type="ECO:0000313" key="12">
    <source>
        <dbReference type="Proteomes" id="UP001291623"/>
    </source>
</evidence>
<evidence type="ECO:0000256" key="4">
    <source>
        <dbReference type="ARBA" id="ARBA00022723"/>
    </source>
</evidence>
<dbReference type="InterPro" id="IPR039525">
    <property type="entry name" value="RNF126-like_zinc-ribbon"/>
</dbReference>
<dbReference type="GO" id="GO:0008270">
    <property type="term" value="F:zinc ion binding"/>
    <property type="evidence" value="ECO:0007669"/>
    <property type="project" value="UniProtKB-KW"/>
</dbReference>
<keyword evidence="6" id="KW-0833">Ubl conjugation pathway</keyword>
<dbReference type="SMART" id="SM00184">
    <property type="entry name" value="RING"/>
    <property type="match status" value="1"/>
</dbReference>
<organism evidence="11 12">
    <name type="scientific">Anisodus tanguticus</name>
    <dbReference type="NCBI Taxonomy" id="243964"/>
    <lineage>
        <taxon>Eukaryota</taxon>
        <taxon>Viridiplantae</taxon>
        <taxon>Streptophyta</taxon>
        <taxon>Embryophyta</taxon>
        <taxon>Tracheophyta</taxon>
        <taxon>Spermatophyta</taxon>
        <taxon>Magnoliopsida</taxon>
        <taxon>eudicotyledons</taxon>
        <taxon>Gunneridae</taxon>
        <taxon>Pentapetalae</taxon>
        <taxon>asterids</taxon>
        <taxon>lamiids</taxon>
        <taxon>Solanales</taxon>
        <taxon>Solanaceae</taxon>
        <taxon>Solanoideae</taxon>
        <taxon>Hyoscyameae</taxon>
        <taxon>Anisodus</taxon>
    </lineage>
</organism>
<feature type="region of interest" description="Disordered" evidence="9">
    <location>
        <begin position="322"/>
        <end position="368"/>
    </location>
</feature>
<feature type="region of interest" description="Disordered" evidence="9">
    <location>
        <begin position="256"/>
        <end position="310"/>
    </location>
</feature>
<evidence type="ECO:0000256" key="2">
    <source>
        <dbReference type="ARBA" id="ARBA00012483"/>
    </source>
</evidence>
<keyword evidence="4" id="KW-0479">Metal-binding</keyword>
<dbReference type="PANTHER" id="PTHR15710">
    <property type="entry name" value="E3 UBIQUITIN-PROTEIN LIGASE PRAJA"/>
    <property type="match status" value="1"/>
</dbReference>
<dbReference type="Pfam" id="PF13639">
    <property type="entry name" value="zf-RING_2"/>
    <property type="match status" value="1"/>
</dbReference>
<keyword evidence="12" id="KW-1185">Reference proteome</keyword>
<proteinExistence type="predicted"/>
<feature type="compositionally biased region" description="Polar residues" evidence="9">
    <location>
        <begin position="256"/>
        <end position="272"/>
    </location>
</feature>
<feature type="compositionally biased region" description="Low complexity" evidence="9">
    <location>
        <begin position="273"/>
        <end position="290"/>
    </location>
</feature>
<evidence type="ECO:0000259" key="10">
    <source>
        <dbReference type="PROSITE" id="PS50089"/>
    </source>
</evidence>
<name>A0AAE1SU18_9SOLA</name>
<dbReference type="GO" id="GO:0016567">
    <property type="term" value="P:protein ubiquitination"/>
    <property type="evidence" value="ECO:0007669"/>
    <property type="project" value="TreeGrafter"/>
</dbReference>